<keyword evidence="1" id="KW-1015">Disulfide bond</keyword>
<dbReference type="PRINTS" id="PR00722">
    <property type="entry name" value="CHYMOTRYPSIN"/>
</dbReference>
<evidence type="ECO:0000256" key="1">
    <source>
        <dbReference type="ARBA" id="ARBA00023157"/>
    </source>
</evidence>
<feature type="signal peptide" evidence="2">
    <location>
        <begin position="1"/>
        <end position="21"/>
    </location>
</feature>
<feature type="domain" description="Peptidase S1" evidence="3">
    <location>
        <begin position="24"/>
        <end position="251"/>
    </location>
</feature>
<dbReference type="Gene3D" id="2.40.10.10">
    <property type="entry name" value="Trypsin-like serine proteases"/>
    <property type="match status" value="2"/>
</dbReference>
<organism evidence="4 5">
    <name type="scientific">Aquarana catesbeiana</name>
    <name type="common">American bullfrog</name>
    <name type="synonym">Rana catesbeiana</name>
    <dbReference type="NCBI Taxonomy" id="8400"/>
    <lineage>
        <taxon>Eukaryota</taxon>
        <taxon>Metazoa</taxon>
        <taxon>Chordata</taxon>
        <taxon>Craniata</taxon>
        <taxon>Vertebrata</taxon>
        <taxon>Euteleostomi</taxon>
        <taxon>Amphibia</taxon>
        <taxon>Batrachia</taxon>
        <taxon>Anura</taxon>
        <taxon>Neobatrachia</taxon>
        <taxon>Ranoidea</taxon>
        <taxon>Ranidae</taxon>
        <taxon>Aquarana</taxon>
    </lineage>
</organism>
<dbReference type="SMART" id="SM00020">
    <property type="entry name" value="Tryp_SPc"/>
    <property type="match status" value="1"/>
</dbReference>
<evidence type="ECO:0000259" key="3">
    <source>
        <dbReference type="PROSITE" id="PS50240"/>
    </source>
</evidence>
<name>A0A2G9R4X3_AQUCT</name>
<dbReference type="PANTHER" id="PTHR24271">
    <property type="entry name" value="KALLIKREIN-RELATED"/>
    <property type="match status" value="1"/>
</dbReference>
<dbReference type="InterPro" id="IPR043504">
    <property type="entry name" value="Peptidase_S1_PA_chymotrypsin"/>
</dbReference>
<gene>
    <name evidence="4" type="ORF">AB205_0036270</name>
</gene>
<dbReference type="AlphaFoldDB" id="A0A2G9R4X3"/>
<dbReference type="PROSITE" id="PS50240">
    <property type="entry name" value="TRYPSIN_DOM"/>
    <property type="match status" value="1"/>
</dbReference>
<accession>A0A2G9R4X3</accession>
<dbReference type="GO" id="GO:0006508">
    <property type="term" value="P:proteolysis"/>
    <property type="evidence" value="ECO:0007669"/>
    <property type="project" value="InterPro"/>
</dbReference>
<dbReference type="GO" id="GO:0004252">
    <property type="term" value="F:serine-type endopeptidase activity"/>
    <property type="evidence" value="ECO:0007669"/>
    <property type="project" value="InterPro"/>
</dbReference>
<dbReference type="InterPro" id="IPR001254">
    <property type="entry name" value="Trypsin_dom"/>
</dbReference>
<protein>
    <submittedName>
        <fullName evidence="4">Granzyme A</fullName>
    </submittedName>
</protein>
<dbReference type="FunFam" id="2.40.10.10:FF:000005">
    <property type="entry name" value="Serine protease 37"/>
    <property type="match status" value="1"/>
</dbReference>
<evidence type="ECO:0000313" key="5">
    <source>
        <dbReference type="Proteomes" id="UP000228934"/>
    </source>
</evidence>
<keyword evidence="2" id="KW-0732">Signal</keyword>
<dbReference type="InterPro" id="IPR009003">
    <property type="entry name" value="Peptidase_S1_PA"/>
</dbReference>
<evidence type="ECO:0000313" key="4">
    <source>
        <dbReference type="EMBL" id="PIO22914.1"/>
    </source>
</evidence>
<reference evidence="5" key="1">
    <citation type="journal article" date="2017" name="Nat. Commun.">
        <title>The North American bullfrog draft genome provides insight into hormonal regulation of long noncoding RNA.</title>
        <authorList>
            <person name="Hammond S.A."/>
            <person name="Warren R.L."/>
            <person name="Vandervalk B.P."/>
            <person name="Kucuk E."/>
            <person name="Khan H."/>
            <person name="Gibb E.A."/>
            <person name="Pandoh P."/>
            <person name="Kirk H."/>
            <person name="Zhao Y."/>
            <person name="Jones M."/>
            <person name="Mungall A.J."/>
            <person name="Coope R."/>
            <person name="Pleasance S."/>
            <person name="Moore R.A."/>
            <person name="Holt R.A."/>
            <person name="Round J.M."/>
            <person name="Ohora S."/>
            <person name="Walle B.V."/>
            <person name="Veldhoen N."/>
            <person name="Helbing C.C."/>
            <person name="Birol I."/>
        </authorList>
    </citation>
    <scope>NUCLEOTIDE SEQUENCE [LARGE SCALE GENOMIC DNA]</scope>
</reference>
<dbReference type="InterPro" id="IPR001314">
    <property type="entry name" value="Peptidase_S1A"/>
</dbReference>
<proteinExistence type="predicted"/>
<dbReference type="Pfam" id="PF00089">
    <property type="entry name" value="Trypsin"/>
    <property type="match status" value="1"/>
</dbReference>
<dbReference type="Proteomes" id="UP000228934">
    <property type="component" value="Unassembled WGS sequence"/>
</dbReference>
<sequence>MNAVWLLLIAAVILQTGNCVSLEIVGGKEAGLRPYMALVRTPGKTFCGGTLMKPNWVLTAAECTVDKTTTVDLGVRSVKATREKQRQQFTVIKSITHRKFNAKKHTNNLQLLQLSGKANLTKDVSVVRLPETFPEVKPGSVCDIAGWGKTNNKNSYNSDKLMEARVTVIDRKTCVTQWKPTVQITKDMMCTSGKETSSGLCNGDAGGPIMCGGFLKGIMSFGSLLCGIPNGIDVSTRLTKDYMKWINKEIKKRP</sequence>
<dbReference type="OrthoDB" id="6755574at2759"/>
<feature type="chain" id="PRO_5013580697" evidence="2">
    <location>
        <begin position="22"/>
        <end position="254"/>
    </location>
</feature>
<dbReference type="PANTHER" id="PTHR24271:SF92">
    <property type="entry name" value="GRANZYME A"/>
    <property type="match status" value="1"/>
</dbReference>
<dbReference type="SUPFAM" id="SSF50494">
    <property type="entry name" value="Trypsin-like serine proteases"/>
    <property type="match status" value="1"/>
</dbReference>
<keyword evidence="5" id="KW-1185">Reference proteome</keyword>
<dbReference type="EMBL" id="KV977661">
    <property type="protein sequence ID" value="PIO22914.1"/>
    <property type="molecule type" value="Genomic_DNA"/>
</dbReference>
<dbReference type="CDD" id="cd00190">
    <property type="entry name" value="Tryp_SPc"/>
    <property type="match status" value="1"/>
</dbReference>
<evidence type="ECO:0000256" key="2">
    <source>
        <dbReference type="SAM" id="SignalP"/>
    </source>
</evidence>